<feature type="repeat" description="RCC1" evidence="3">
    <location>
        <begin position="471"/>
        <end position="524"/>
    </location>
</feature>
<dbReference type="PROSITE" id="PS00625">
    <property type="entry name" value="RCC1_1"/>
    <property type="match status" value="1"/>
</dbReference>
<gene>
    <name evidence="6" type="ORF">G7Z17_g7629</name>
</gene>
<dbReference type="Gene3D" id="2.130.10.30">
    <property type="entry name" value="Regulator of chromosome condensation 1/beta-lactamase-inhibitor protein II"/>
    <property type="match status" value="1"/>
</dbReference>
<keyword evidence="2" id="KW-0677">Repeat</keyword>
<dbReference type="InterPro" id="IPR000408">
    <property type="entry name" value="Reg_chr_condens"/>
</dbReference>
<evidence type="ECO:0000313" key="6">
    <source>
        <dbReference type="EMBL" id="KAF7547582.1"/>
    </source>
</evidence>
<evidence type="ECO:0000259" key="5">
    <source>
        <dbReference type="Pfam" id="PF25390"/>
    </source>
</evidence>
<dbReference type="EMBL" id="JAANBB010000174">
    <property type="protein sequence ID" value="KAF7547582.1"/>
    <property type="molecule type" value="Genomic_DNA"/>
</dbReference>
<dbReference type="PANTHER" id="PTHR45982:SF1">
    <property type="entry name" value="REGULATOR OF CHROMOSOME CONDENSATION"/>
    <property type="match status" value="1"/>
</dbReference>
<feature type="repeat" description="RCC1" evidence="3">
    <location>
        <begin position="106"/>
        <end position="166"/>
    </location>
</feature>
<dbReference type="InterPro" id="IPR051553">
    <property type="entry name" value="Ran_GTPase-activating"/>
</dbReference>
<dbReference type="GO" id="GO:0005737">
    <property type="term" value="C:cytoplasm"/>
    <property type="evidence" value="ECO:0007669"/>
    <property type="project" value="TreeGrafter"/>
</dbReference>
<dbReference type="PROSITE" id="PS50012">
    <property type="entry name" value="RCC1_3"/>
    <property type="match status" value="7"/>
</dbReference>
<dbReference type="PROSITE" id="PS00626">
    <property type="entry name" value="RCC1_2"/>
    <property type="match status" value="1"/>
</dbReference>
<feature type="domain" description="RCC1-like" evidence="5">
    <location>
        <begin position="107"/>
        <end position="520"/>
    </location>
</feature>
<sequence>MARQSLRLAALVAALPQDPKTQIPDEKSKQPLNTINPIAEATAKRPRTMDTNTPDRSHKKQLRVPKTDPPVTATAKRTRTTIPDRTKPRKHTRTEPPLNKAPSTRLKVFVFGSGANGELGLGASKFNKRSPEHASRPRLNHLLASDERGIVQLAVGGMHCAALAADGSVLTWGVNDSKALGRDTAWTEPDELDDDMSDLNPLESTPTSVENLEDIGEVVQVVATDNATFVLTATGHVYGWGTFLGDDGAFGFLKDSIKNQEKPTRDEKFTLTPVRIPELNNIKELAAGANHVVALTHTGNVYSWGSGHQAELGRRVVSRRRFEALNPRLVTLPQNQIAKIFAGCHHSFAIDGKGRVFSWGLNNFGQTGHSSYSVHITTPAIVEKLEGIRIHHIACGLHHTVALTDSGEVLAWGRCDDAQIGVHIDSIPKENIRFDNRGWPRIVTVPTKVPDIDAVFVAAGIDCTFAITKDGNALSWGFSANYRTGLGTEDSVQVPTILKSQQLAGAHISFAGCGGQFSAIGGPEEGN</sequence>
<proteinExistence type="predicted"/>
<dbReference type="OrthoDB" id="61110at2759"/>
<dbReference type="Proteomes" id="UP000722485">
    <property type="component" value="Unassembled WGS sequence"/>
</dbReference>
<evidence type="ECO:0000256" key="3">
    <source>
        <dbReference type="PROSITE-ProRule" id="PRU00235"/>
    </source>
</evidence>
<feature type="repeat" description="RCC1" evidence="3">
    <location>
        <begin position="299"/>
        <end position="353"/>
    </location>
</feature>
<dbReference type="AlphaFoldDB" id="A0A9P5H6S3"/>
<feature type="region of interest" description="Disordered" evidence="4">
    <location>
        <begin position="15"/>
        <end position="100"/>
    </location>
</feature>
<protein>
    <recommendedName>
        <fullName evidence="5">RCC1-like domain-containing protein</fullName>
    </recommendedName>
</protein>
<feature type="repeat" description="RCC1" evidence="3">
    <location>
        <begin position="235"/>
        <end position="298"/>
    </location>
</feature>
<name>A0A9P5H6S3_9HYPO</name>
<reference evidence="6" key="1">
    <citation type="submission" date="2020-03" db="EMBL/GenBank/DDBJ databases">
        <title>Draft Genome Sequence of Cylindrodendrum hubeiense.</title>
        <authorList>
            <person name="Buettner E."/>
            <person name="Kellner H."/>
        </authorList>
    </citation>
    <scope>NUCLEOTIDE SEQUENCE</scope>
    <source>
        <strain evidence="6">IHI 201604</strain>
    </source>
</reference>
<evidence type="ECO:0000256" key="2">
    <source>
        <dbReference type="ARBA" id="ARBA00022737"/>
    </source>
</evidence>
<dbReference type="PANTHER" id="PTHR45982">
    <property type="entry name" value="REGULATOR OF CHROMOSOME CONDENSATION"/>
    <property type="match status" value="1"/>
</dbReference>
<accession>A0A9P5H6S3</accession>
<feature type="repeat" description="RCC1" evidence="3">
    <location>
        <begin position="407"/>
        <end position="470"/>
    </location>
</feature>
<keyword evidence="7" id="KW-1185">Reference proteome</keyword>
<dbReference type="InterPro" id="IPR058923">
    <property type="entry name" value="RCC1-like_dom"/>
</dbReference>
<keyword evidence="1" id="KW-0344">Guanine-nucleotide releasing factor</keyword>
<dbReference type="Pfam" id="PF25390">
    <property type="entry name" value="WD40_RLD"/>
    <property type="match status" value="1"/>
</dbReference>
<comment type="caution">
    <text evidence="6">The sequence shown here is derived from an EMBL/GenBank/DDBJ whole genome shotgun (WGS) entry which is preliminary data.</text>
</comment>
<evidence type="ECO:0000313" key="7">
    <source>
        <dbReference type="Proteomes" id="UP000722485"/>
    </source>
</evidence>
<feature type="repeat" description="RCC1" evidence="3">
    <location>
        <begin position="167"/>
        <end position="234"/>
    </location>
</feature>
<dbReference type="SUPFAM" id="SSF50985">
    <property type="entry name" value="RCC1/BLIP-II"/>
    <property type="match status" value="1"/>
</dbReference>
<dbReference type="InterPro" id="IPR009091">
    <property type="entry name" value="RCC1/BLIP-II"/>
</dbReference>
<dbReference type="GO" id="GO:0005085">
    <property type="term" value="F:guanyl-nucleotide exchange factor activity"/>
    <property type="evidence" value="ECO:0007669"/>
    <property type="project" value="TreeGrafter"/>
</dbReference>
<organism evidence="6 7">
    <name type="scientific">Cylindrodendrum hubeiense</name>
    <dbReference type="NCBI Taxonomy" id="595255"/>
    <lineage>
        <taxon>Eukaryota</taxon>
        <taxon>Fungi</taxon>
        <taxon>Dikarya</taxon>
        <taxon>Ascomycota</taxon>
        <taxon>Pezizomycotina</taxon>
        <taxon>Sordariomycetes</taxon>
        <taxon>Hypocreomycetidae</taxon>
        <taxon>Hypocreales</taxon>
        <taxon>Nectriaceae</taxon>
        <taxon>Cylindrodendrum</taxon>
    </lineage>
</organism>
<feature type="repeat" description="RCC1" evidence="3">
    <location>
        <begin position="354"/>
        <end position="406"/>
    </location>
</feature>
<evidence type="ECO:0000256" key="1">
    <source>
        <dbReference type="ARBA" id="ARBA00022658"/>
    </source>
</evidence>
<evidence type="ECO:0000256" key="4">
    <source>
        <dbReference type="SAM" id="MobiDB-lite"/>
    </source>
</evidence>
<dbReference type="PRINTS" id="PR00633">
    <property type="entry name" value="RCCNDNSATION"/>
</dbReference>